<proteinExistence type="predicted"/>
<dbReference type="OrthoDB" id="408702at2759"/>
<dbReference type="AlphaFoldDB" id="A0A836LGP2"/>
<keyword evidence="1" id="KW-0378">Hydrolase</keyword>
<dbReference type="PANTHER" id="PTHR11079:SF149">
    <property type="entry name" value="TRNA-SPECIFIC ADENOSINE DEAMINASE 2"/>
    <property type="match status" value="1"/>
</dbReference>
<evidence type="ECO:0000256" key="1">
    <source>
        <dbReference type="ARBA" id="ARBA00022801"/>
    </source>
</evidence>
<dbReference type="PANTHER" id="PTHR11079">
    <property type="entry name" value="CYTOSINE DEAMINASE FAMILY MEMBER"/>
    <property type="match status" value="1"/>
</dbReference>
<dbReference type="InterPro" id="IPR002125">
    <property type="entry name" value="CMP_dCMP_dom"/>
</dbReference>
<feature type="region of interest" description="Disordered" evidence="2">
    <location>
        <begin position="109"/>
        <end position="139"/>
    </location>
</feature>
<dbReference type="KEGG" id="phet:94293644"/>
<evidence type="ECO:0000259" key="3">
    <source>
        <dbReference type="PROSITE" id="PS51747"/>
    </source>
</evidence>
<feature type="compositionally biased region" description="Low complexity" evidence="2">
    <location>
        <begin position="54"/>
        <end position="66"/>
    </location>
</feature>
<dbReference type="Pfam" id="PF00383">
    <property type="entry name" value="dCMP_cyt_deam_1"/>
    <property type="match status" value="1"/>
</dbReference>
<feature type="compositionally biased region" description="Gly residues" evidence="2">
    <location>
        <begin position="121"/>
        <end position="134"/>
    </location>
</feature>
<keyword evidence="5" id="KW-1185">Reference proteome</keyword>
<dbReference type="PROSITE" id="PS51747">
    <property type="entry name" value="CYT_DCMP_DEAMINASES_2"/>
    <property type="match status" value="1"/>
</dbReference>
<dbReference type="CDD" id="cd01285">
    <property type="entry name" value="nucleoside_deaminase"/>
    <property type="match status" value="1"/>
</dbReference>
<dbReference type="EMBL" id="JAFJZO010000010">
    <property type="protein sequence ID" value="KAG5510307.1"/>
    <property type="molecule type" value="Genomic_DNA"/>
</dbReference>
<dbReference type="Proteomes" id="UP000674318">
    <property type="component" value="Chromosome 10"/>
</dbReference>
<evidence type="ECO:0000313" key="5">
    <source>
        <dbReference type="Proteomes" id="UP000674318"/>
    </source>
</evidence>
<name>A0A836LGP2_9TRYP</name>
<protein>
    <recommendedName>
        <fullName evidence="3">CMP/dCMP-type deaminase domain-containing protein</fullName>
    </recommendedName>
</protein>
<dbReference type="Gene3D" id="3.40.140.10">
    <property type="entry name" value="Cytidine Deaminase, domain 2"/>
    <property type="match status" value="1"/>
</dbReference>
<dbReference type="GO" id="GO:0002100">
    <property type="term" value="P:tRNA wobble adenosine to inosine editing"/>
    <property type="evidence" value="ECO:0007669"/>
    <property type="project" value="TreeGrafter"/>
</dbReference>
<dbReference type="GO" id="GO:0052717">
    <property type="term" value="F:tRNA-specific adenosine-34 deaminase activity"/>
    <property type="evidence" value="ECO:0007669"/>
    <property type="project" value="TreeGrafter"/>
</dbReference>
<feature type="domain" description="CMP/dCMP-type deaminase" evidence="3">
    <location>
        <begin position="4"/>
        <end position="210"/>
    </location>
</feature>
<dbReference type="InterPro" id="IPR016193">
    <property type="entry name" value="Cytidine_deaminase-like"/>
</dbReference>
<dbReference type="SUPFAM" id="SSF53927">
    <property type="entry name" value="Cytidine deaminase-like"/>
    <property type="match status" value="1"/>
</dbReference>
<reference evidence="4 5" key="1">
    <citation type="submission" date="2021-02" db="EMBL/GenBank/DDBJ databases">
        <title>Porcisia hertigi Genome sequencing and assembly.</title>
        <authorList>
            <person name="Almutairi H."/>
            <person name="Gatherer D."/>
        </authorList>
    </citation>
    <scope>NUCLEOTIDE SEQUENCE [LARGE SCALE GENOMIC DNA]</scope>
    <source>
        <strain evidence="4 5">C119</strain>
    </source>
</reference>
<sequence length="286" mass="30038">MSIHYVDAFMRAALEEAELALVEGEVPVGCVLVRTDANEAAYKKLAMESVGAAATSASPQTTSPSSGDPLLESCISARGRNQTNLQRHALAHAEFIAAQQLIDGAAQVGDTSAGKKRSDTGDGGGEGAGGGGLAGDKTEKSVASSPAALPLSGLSEYVLYVTVEPCVMCGAMLLYNRIAHVFFGCRNPRFGGNGTVLALHTPLQEKSLPHDLLPPDQPAEKESPLVHAGTCSSYSTYESQIVSGGGWWPGYVSEGGHAEAEAIRLLQCFYERENPNAPGHKRRRKA</sequence>
<comment type="caution">
    <text evidence="4">The sequence shown here is derived from an EMBL/GenBank/DDBJ whole genome shotgun (WGS) entry which is preliminary data.</text>
</comment>
<evidence type="ECO:0000313" key="4">
    <source>
        <dbReference type="EMBL" id="KAG5510307.1"/>
    </source>
</evidence>
<dbReference type="RefSeq" id="XP_067759048.1">
    <property type="nucleotide sequence ID" value="XM_067903567.1"/>
</dbReference>
<accession>A0A836LGP2</accession>
<evidence type="ECO:0000256" key="2">
    <source>
        <dbReference type="SAM" id="MobiDB-lite"/>
    </source>
</evidence>
<dbReference type="GeneID" id="94293644"/>
<organism evidence="4 5">
    <name type="scientific">Porcisia hertigi</name>
    <dbReference type="NCBI Taxonomy" id="2761500"/>
    <lineage>
        <taxon>Eukaryota</taxon>
        <taxon>Discoba</taxon>
        <taxon>Euglenozoa</taxon>
        <taxon>Kinetoplastea</taxon>
        <taxon>Metakinetoplastina</taxon>
        <taxon>Trypanosomatida</taxon>
        <taxon>Trypanosomatidae</taxon>
        <taxon>Leishmaniinae</taxon>
        <taxon>Porcisia</taxon>
    </lineage>
</organism>
<feature type="region of interest" description="Disordered" evidence="2">
    <location>
        <begin position="54"/>
        <end position="73"/>
    </location>
</feature>
<gene>
    <name evidence="4" type="ORF">JKF63_07635</name>
</gene>